<evidence type="ECO:0000313" key="1">
    <source>
        <dbReference type="EMBL" id="UCR74894.1"/>
    </source>
</evidence>
<name>A0AAE9BZE9_9CAUD</name>
<accession>A0AAE9BZE9</accession>
<protein>
    <submittedName>
        <fullName evidence="1">Uncharacterized protein</fullName>
    </submittedName>
</protein>
<evidence type="ECO:0000313" key="2">
    <source>
        <dbReference type="Proteomes" id="UP000827644"/>
    </source>
</evidence>
<dbReference type="Proteomes" id="UP000827644">
    <property type="component" value="Segment"/>
</dbReference>
<sequence>MSKCYFCTRQFGLLEVYYPVRKQAVKNGLWVQVGKCCDDCWQPTLKLNIKTWENQ</sequence>
<organism evidence="1 2">
    <name type="scientific">Erwinia phage Fifi44</name>
    <dbReference type="NCBI Taxonomy" id="2876597"/>
    <lineage>
        <taxon>Viruses</taxon>
        <taxon>Duplodnaviria</taxon>
        <taxon>Heunggongvirae</taxon>
        <taxon>Uroviricota</taxon>
        <taxon>Caudoviricetes</taxon>
        <taxon>Chaseviridae</taxon>
        <taxon>Cleopatravirinae</taxon>
        <taxon>Fifivirus</taxon>
        <taxon>Fifivirus fifi44</taxon>
    </lineage>
</organism>
<dbReference type="EMBL" id="OK073976">
    <property type="protein sequence ID" value="UCR74894.1"/>
    <property type="molecule type" value="Genomic_DNA"/>
</dbReference>
<keyword evidence="2" id="KW-1185">Reference proteome</keyword>
<proteinExistence type="predicted"/>
<reference evidence="1 2" key="1">
    <citation type="submission" date="2021-09" db="EMBL/GenBank/DDBJ databases">
        <title>Complete genome sequence of Fifi44.</title>
        <authorList>
            <person name="Kim S.G."/>
            <person name="Park J."/>
            <person name="Roh E."/>
        </authorList>
    </citation>
    <scope>NUCLEOTIDE SEQUENCE [LARGE SCALE GENOMIC DNA]</scope>
</reference>
<gene>
    <name evidence="1" type="ORF">Fifi44_00025</name>
</gene>